<feature type="transmembrane region" description="Helical" evidence="9">
    <location>
        <begin position="371"/>
        <end position="398"/>
    </location>
</feature>
<feature type="transmembrane region" description="Helical" evidence="9">
    <location>
        <begin position="576"/>
        <end position="596"/>
    </location>
</feature>
<dbReference type="PATRIC" id="fig|796937.3.peg.1285"/>
<dbReference type="GO" id="GO:0033179">
    <property type="term" value="C:proton-transporting V-type ATPase, V0 domain"/>
    <property type="evidence" value="ECO:0007669"/>
    <property type="project" value="InterPro"/>
</dbReference>
<dbReference type="GO" id="GO:0007035">
    <property type="term" value="P:vacuolar acidification"/>
    <property type="evidence" value="ECO:0007669"/>
    <property type="project" value="TreeGrafter"/>
</dbReference>
<keyword evidence="6" id="KW-0406">Ion transport</keyword>
<evidence type="ECO:0000256" key="7">
    <source>
        <dbReference type="ARBA" id="ARBA00023136"/>
    </source>
</evidence>
<dbReference type="PANTHER" id="PTHR11629">
    <property type="entry name" value="VACUOLAR PROTON ATPASES"/>
    <property type="match status" value="1"/>
</dbReference>
<evidence type="ECO:0000256" key="6">
    <source>
        <dbReference type="ARBA" id="ARBA00023065"/>
    </source>
</evidence>
<dbReference type="GO" id="GO:0046961">
    <property type="term" value="F:proton-transporting ATPase activity, rotational mechanism"/>
    <property type="evidence" value="ECO:0007669"/>
    <property type="project" value="InterPro"/>
</dbReference>
<feature type="coiled-coil region" evidence="8">
    <location>
        <begin position="238"/>
        <end position="268"/>
    </location>
</feature>
<dbReference type="Proteomes" id="UP000006437">
    <property type="component" value="Unassembled WGS sequence"/>
</dbReference>
<evidence type="ECO:0000256" key="3">
    <source>
        <dbReference type="ARBA" id="ARBA00022448"/>
    </source>
</evidence>
<dbReference type="InterPro" id="IPR002490">
    <property type="entry name" value="V-ATPase_116kDa_su"/>
</dbReference>
<comment type="similarity">
    <text evidence="2">Belongs to the V-ATPase 116 kDa subunit family.</text>
</comment>
<dbReference type="Pfam" id="PF01496">
    <property type="entry name" value="V_ATPase_I"/>
    <property type="match status" value="1"/>
</dbReference>
<feature type="transmembrane region" description="Helical" evidence="9">
    <location>
        <begin position="410"/>
        <end position="429"/>
    </location>
</feature>
<evidence type="ECO:0000256" key="5">
    <source>
        <dbReference type="ARBA" id="ARBA00022989"/>
    </source>
</evidence>
<evidence type="ECO:0000256" key="1">
    <source>
        <dbReference type="ARBA" id="ARBA00004141"/>
    </source>
</evidence>
<protein>
    <submittedName>
        <fullName evidence="10">Uncharacterized protein</fullName>
    </submittedName>
</protein>
<comment type="subcellular location">
    <subcellularLocation>
        <location evidence="1">Membrane</location>
        <topology evidence="1">Multi-pass membrane protein</topology>
    </subcellularLocation>
</comment>
<dbReference type="EMBL" id="AFZE01000022">
    <property type="protein sequence ID" value="EHL14748.1"/>
    <property type="molecule type" value="Genomic_DNA"/>
</dbReference>
<dbReference type="GO" id="GO:0051117">
    <property type="term" value="F:ATPase binding"/>
    <property type="evidence" value="ECO:0007669"/>
    <property type="project" value="TreeGrafter"/>
</dbReference>
<dbReference type="RefSeq" id="WP_009526289.1">
    <property type="nucleotide sequence ID" value="NZ_JH414567.1"/>
</dbReference>
<sequence length="660" mass="75959">MAVEKMKMMNLVALKQDTHNILREIVLNGSIHITNSSNSSNFTMRYMDTQIGEFAKMGVDINKISPYISEKVFKKKKYKDLLDEMFTFFDIREDEIVLENLQSLNYSEKLKILDKISEESNRIKNLEESNRYARAKVKILLNALEYFYNDNIKISEFMSLKHIKFNMGQISKNSWIKLKSNYENIKGIVVHLGSNNHGETLMIFTPSMYEESTEYFLRSLSFDRIDLPNIDMSFKDLNVAKKKQLIDLEKEQEEIKKEKEEFRKKYLQDILALYYRYKIIEKIEELESHMAQSKNFVLLSAFVPESKIDEIKNLIEKTSESALVYFSEDVTVPSIFKIPTKLKNNFILRPFEALVKMYSIPDYKEADPTPFFAITYMLLFGMMFGDVGQGLVFVIAGNLLARKVGETAKIIQRIGLSSVFFGFMYGSVFGIEDILPAILLRPMEDINTILIGTITIGIIMIIVAYFIGFYNLKARNDIGNLYFDKNGISGFIFYIAFLLLILNITVLKSYLGESILSMLVIISVAIMIITSTLMFMKPKLAEKFEKYEHKEEFSPVESGFEMFETIMGFFSNTLSFIRVGAFAINHVGLFMAFHALGQMIGTGVGNVIMIVLGNIVILGLEGLIVFIQAIRLEYYELFSKYFRGDGIIYSPLHVDVRTQK</sequence>
<feature type="coiled-coil region" evidence="8">
    <location>
        <begin position="109"/>
        <end position="136"/>
    </location>
</feature>
<evidence type="ECO:0000256" key="4">
    <source>
        <dbReference type="ARBA" id="ARBA00022692"/>
    </source>
</evidence>
<keyword evidence="7 9" id="KW-0472">Membrane</keyword>
<feature type="transmembrane region" description="Helical" evidence="9">
    <location>
        <begin position="608"/>
        <end position="630"/>
    </location>
</feature>
<keyword evidence="5 9" id="KW-1133">Transmembrane helix</keyword>
<evidence type="ECO:0000256" key="2">
    <source>
        <dbReference type="ARBA" id="ARBA00009904"/>
    </source>
</evidence>
<name>G9X0Y7_9FIRM</name>
<keyword evidence="4 9" id="KW-0812">Transmembrane</keyword>
<dbReference type="BioCyc" id="EBAC796937-HMP:GMGH-2097-MONOMER"/>
<feature type="transmembrane region" description="Helical" evidence="9">
    <location>
        <begin position="491"/>
        <end position="510"/>
    </location>
</feature>
<evidence type="ECO:0000313" key="11">
    <source>
        <dbReference type="Proteomes" id="UP000006437"/>
    </source>
</evidence>
<proteinExistence type="inferred from homology"/>
<keyword evidence="8" id="KW-0175">Coiled coil</keyword>
<accession>G9X0Y7</accession>
<evidence type="ECO:0000256" key="9">
    <source>
        <dbReference type="SAM" id="Phobius"/>
    </source>
</evidence>
<dbReference type="PANTHER" id="PTHR11629:SF63">
    <property type="entry name" value="V-TYPE PROTON ATPASE SUBUNIT A"/>
    <property type="match status" value="1"/>
</dbReference>
<evidence type="ECO:0000256" key="8">
    <source>
        <dbReference type="SAM" id="Coils"/>
    </source>
</evidence>
<gene>
    <name evidence="10" type="ORF">HMPREF9629_02073</name>
</gene>
<reference evidence="10 11" key="1">
    <citation type="submission" date="2011-08" db="EMBL/GenBank/DDBJ databases">
        <title>The Genome Sequence of Eubacteriaceae bacterium ACC19a.</title>
        <authorList>
            <consortium name="The Broad Institute Genome Sequencing Platform"/>
            <person name="Earl A."/>
            <person name="Ward D."/>
            <person name="Feldgarden M."/>
            <person name="Gevers D."/>
            <person name="Sizova M."/>
            <person name="Hazen A."/>
            <person name="Epstein S."/>
            <person name="Young S.K."/>
            <person name="Zeng Q."/>
            <person name="Gargeya S."/>
            <person name="Fitzgerald M."/>
            <person name="Haas B."/>
            <person name="Abouelleil A."/>
            <person name="Alvarado L."/>
            <person name="Arachchi H.M."/>
            <person name="Berlin A."/>
            <person name="Brown A."/>
            <person name="Chapman S.B."/>
            <person name="Chen Z."/>
            <person name="Dunbar C."/>
            <person name="Freedman E."/>
            <person name="Gearin G."/>
            <person name="Gellesch M."/>
            <person name="Goldberg J."/>
            <person name="Griggs A."/>
            <person name="Gujja S."/>
            <person name="Heiman D."/>
            <person name="Howarth C."/>
            <person name="Larson L."/>
            <person name="Lui A."/>
            <person name="MacDonald P.J.P."/>
            <person name="Montmayeur A."/>
            <person name="Murphy C."/>
            <person name="Neiman D."/>
            <person name="Pearson M."/>
            <person name="Priest M."/>
            <person name="Roberts A."/>
            <person name="Saif S."/>
            <person name="Shea T."/>
            <person name="Shenoy N."/>
            <person name="Sisk P."/>
            <person name="Stolte C."/>
            <person name="Sykes S."/>
            <person name="Wortman J."/>
            <person name="Nusbaum C."/>
            <person name="Birren B."/>
        </authorList>
    </citation>
    <scope>NUCLEOTIDE SEQUENCE [LARGE SCALE GENOMIC DNA]</scope>
    <source>
        <strain evidence="10 11">ACC19a</strain>
    </source>
</reference>
<keyword evidence="3" id="KW-0813">Transport</keyword>
<evidence type="ECO:0000313" key="10">
    <source>
        <dbReference type="EMBL" id="EHL14748.1"/>
    </source>
</evidence>
<dbReference type="GO" id="GO:0016471">
    <property type="term" value="C:vacuolar proton-transporting V-type ATPase complex"/>
    <property type="evidence" value="ECO:0007669"/>
    <property type="project" value="TreeGrafter"/>
</dbReference>
<dbReference type="HOGENOM" id="CLU_025558_0_1_9"/>
<comment type="caution">
    <text evidence="10">The sequence shown here is derived from an EMBL/GenBank/DDBJ whole genome shotgun (WGS) entry which is preliminary data.</text>
</comment>
<feature type="transmembrane region" description="Helical" evidence="9">
    <location>
        <begin position="449"/>
        <end position="470"/>
    </location>
</feature>
<dbReference type="AlphaFoldDB" id="G9X0Y7"/>
<feature type="transmembrane region" description="Helical" evidence="9">
    <location>
        <begin position="516"/>
        <end position="536"/>
    </location>
</feature>
<organism evidence="10 11">
    <name type="scientific">Peptoanaerobacter stomatis</name>
    <dbReference type="NCBI Taxonomy" id="796937"/>
    <lineage>
        <taxon>Bacteria</taxon>
        <taxon>Bacillati</taxon>
        <taxon>Bacillota</taxon>
        <taxon>Clostridia</taxon>
        <taxon>Peptostreptococcales</taxon>
        <taxon>Filifactoraceae</taxon>
        <taxon>Peptoanaerobacter</taxon>
    </lineage>
</organism>